<evidence type="ECO:0000256" key="1">
    <source>
        <dbReference type="SAM" id="Coils"/>
    </source>
</evidence>
<reference evidence="3" key="1">
    <citation type="submission" date="2021-02" db="EMBL/GenBank/DDBJ databases">
        <authorList>
            <person name="Dougan E. K."/>
            <person name="Rhodes N."/>
            <person name="Thang M."/>
            <person name="Chan C."/>
        </authorList>
    </citation>
    <scope>NUCLEOTIDE SEQUENCE</scope>
</reference>
<gene>
    <name evidence="3" type="ORF">PGLA2088_LOCUS35398</name>
</gene>
<dbReference type="AlphaFoldDB" id="A0A813KTY8"/>
<organism evidence="3 4">
    <name type="scientific">Polarella glacialis</name>
    <name type="common">Dinoflagellate</name>
    <dbReference type="NCBI Taxonomy" id="89957"/>
    <lineage>
        <taxon>Eukaryota</taxon>
        <taxon>Sar</taxon>
        <taxon>Alveolata</taxon>
        <taxon>Dinophyceae</taxon>
        <taxon>Suessiales</taxon>
        <taxon>Suessiaceae</taxon>
        <taxon>Polarella</taxon>
    </lineage>
</organism>
<keyword evidence="1" id="KW-0175">Coiled coil</keyword>
<evidence type="ECO:0000256" key="2">
    <source>
        <dbReference type="SAM" id="MobiDB-lite"/>
    </source>
</evidence>
<accession>A0A813KTY8</accession>
<evidence type="ECO:0000313" key="3">
    <source>
        <dbReference type="EMBL" id="CAE8709330.1"/>
    </source>
</evidence>
<name>A0A813KTY8_POLGL</name>
<feature type="coiled-coil region" evidence="1">
    <location>
        <begin position="593"/>
        <end position="621"/>
    </location>
</feature>
<dbReference type="Proteomes" id="UP000626109">
    <property type="component" value="Unassembled WGS sequence"/>
</dbReference>
<dbReference type="EMBL" id="CAJNNW010031830">
    <property type="protein sequence ID" value="CAE8709330.1"/>
    <property type="molecule type" value="Genomic_DNA"/>
</dbReference>
<sequence>MDGATAPEALQPPRDEAFGDGGESEQSDDSFQKWSKQRGEIAAVSMYLFHNVSVSAIPCLRSLSPRALETVLCFMGAVESTEALGPAALVRLHNAEPPDFAGACLAVFCKALWAQAHTVTMELYEPAWRSTCTASDFLNWRYTYKDIGPWYVQKEWTEWTIYFVRMTDRSGFVVRRTDFNYCDWGSDYDLSDITKLRALPVETLLESSGEEVLAVLKSVQQRAIPHPVGYTMPHPVGYNEPSSCGYPDYSDYDNSDEGVETNSMLLNILNVPWSRENDLLISHSRFRDVGGASARWLLALEHGIISRFPCLEAFRDGEGLSLLLPAILPYLVRRCKQFELQGTGHVNEWEEVSWEVGGFSTSHRLDTSLVLPPAIWHDPDSEFRLKCEACSETFYWDGPHGQQKGGLLCHLKACQACPIRNLRRILLGGASPPFRYRAFTTKCFDEVCACEFPSWTEFVEHLTQAGDAHAEVGMKEGYHQPMMDTDGKLYLLNHQKLTVRHVTADECETFVLGQWRNWWGTTPRADGAIMPVCPSTTWKDLKGLWHHRGKDASVSSSKHSEAVARLIVERAERRAAEHAAQLGAQQEWDRNERKILEESHKRALEELRDAHARELAEALRKCRAAEGAVVCMTARLQ</sequence>
<comment type="caution">
    <text evidence="3">The sequence shown here is derived from an EMBL/GenBank/DDBJ whole genome shotgun (WGS) entry which is preliminary data.</text>
</comment>
<protein>
    <submittedName>
        <fullName evidence="3">Uncharacterized protein</fullName>
    </submittedName>
</protein>
<feature type="region of interest" description="Disordered" evidence="2">
    <location>
        <begin position="1"/>
        <end position="32"/>
    </location>
</feature>
<proteinExistence type="predicted"/>
<evidence type="ECO:0000313" key="4">
    <source>
        <dbReference type="Proteomes" id="UP000626109"/>
    </source>
</evidence>